<sequence>MSALSDINCWPHVPEPSAMPVAPRSTVGADAGPETGKTTKL</sequence>
<dbReference type="Proteomes" id="UP001220022">
    <property type="component" value="Unassembled WGS sequence"/>
</dbReference>
<name>A0ABT5Z8C0_9ACTN</name>
<protein>
    <submittedName>
        <fullName evidence="2">Uncharacterized protein</fullName>
    </submittedName>
</protein>
<evidence type="ECO:0000256" key="1">
    <source>
        <dbReference type="SAM" id="MobiDB-lite"/>
    </source>
</evidence>
<dbReference type="EMBL" id="JARHTQ010000029">
    <property type="protein sequence ID" value="MDF2260080.1"/>
    <property type="molecule type" value="Genomic_DNA"/>
</dbReference>
<feature type="region of interest" description="Disordered" evidence="1">
    <location>
        <begin position="1"/>
        <end position="41"/>
    </location>
</feature>
<comment type="caution">
    <text evidence="2">The sequence shown here is derived from an EMBL/GenBank/DDBJ whole genome shotgun (WGS) entry which is preliminary data.</text>
</comment>
<evidence type="ECO:0000313" key="2">
    <source>
        <dbReference type="EMBL" id="MDF2260080.1"/>
    </source>
</evidence>
<organism evidence="2 3">
    <name type="scientific">Streptantibioticus ferralitis</name>
    <dbReference type="NCBI Taxonomy" id="236510"/>
    <lineage>
        <taxon>Bacteria</taxon>
        <taxon>Bacillati</taxon>
        <taxon>Actinomycetota</taxon>
        <taxon>Actinomycetes</taxon>
        <taxon>Kitasatosporales</taxon>
        <taxon>Streptomycetaceae</taxon>
        <taxon>Streptantibioticus</taxon>
    </lineage>
</organism>
<gene>
    <name evidence="2" type="ORF">P2L57_31450</name>
</gene>
<evidence type="ECO:0000313" key="3">
    <source>
        <dbReference type="Proteomes" id="UP001220022"/>
    </source>
</evidence>
<accession>A0ABT5Z8C0</accession>
<keyword evidence="3" id="KW-1185">Reference proteome</keyword>
<proteinExistence type="predicted"/>
<reference evidence="2 3" key="1">
    <citation type="submission" date="2023-03" db="EMBL/GenBank/DDBJ databases">
        <title>Draft genome sequence of type strain Streptomyces ferralitis JCM 14344.</title>
        <authorList>
            <person name="Klaysubun C."/>
            <person name="Duangmal K."/>
        </authorList>
    </citation>
    <scope>NUCLEOTIDE SEQUENCE [LARGE SCALE GENOMIC DNA]</scope>
    <source>
        <strain evidence="2 3">JCM 14344</strain>
    </source>
</reference>